<feature type="compositionally biased region" description="Polar residues" evidence="3">
    <location>
        <begin position="274"/>
        <end position="288"/>
    </location>
</feature>
<dbReference type="PANTHER" id="PTHR24260:SF136">
    <property type="entry name" value="GH08193P-RELATED"/>
    <property type="match status" value="1"/>
</dbReference>
<dbReference type="PRINTS" id="PR00722">
    <property type="entry name" value="CHYMOTRYPSIN"/>
</dbReference>
<comment type="similarity">
    <text evidence="2">Belongs to the peptidase S1 family. CLIP subfamily.</text>
</comment>
<dbReference type="FunFam" id="2.40.10.10:FF:000068">
    <property type="entry name" value="transmembrane protease serine 2"/>
    <property type="match status" value="1"/>
</dbReference>
<dbReference type="InterPro" id="IPR043504">
    <property type="entry name" value="Peptidase_S1_PA_chymotrypsin"/>
</dbReference>
<keyword evidence="4" id="KW-0732">Signal</keyword>
<dbReference type="InterPro" id="IPR001254">
    <property type="entry name" value="Trypsin_dom"/>
</dbReference>
<dbReference type="STRING" id="41427.A0A182IJ06"/>
<dbReference type="InterPro" id="IPR001314">
    <property type="entry name" value="Peptidase_S1A"/>
</dbReference>
<dbReference type="AlphaFoldDB" id="A0A182IJ06"/>
<dbReference type="SMART" id="SM00020">
    <property type="entry name" value="Tryp_SPc"/>
    <property type="match status" value="1"/>
</dbReference>
<sequence length="295" mass="32456">MLRLRFLVVSSVVQIVLAVTQPPEGAVECGKRNQTTVWPFHVGLYRTVGEETLYFCGGTIVNRWLVVGSAHCVQPHPAELLSVRYGTYDLTQPDRAERCRVAKIVVHPGYRAPDFRNDLALLQLRDPLPIGPLAQPVCLLPPATDPVLLDLEGVRGTSVGWGVGPQNVYTRVLLVSDVEAYPQSRCKELLSAKFFENNEFFCAVTPVCSGSGGSGFYVQEDGRYYLRGMTTFGVAPKGSYVCGINTLTGLINMEQYTAWIQQYIGESRTRSGSESVEAQFANNNSSMRESAEVHG</sequence>
<keyword evidence="1" id="KW-1015">Disulfide bond</keyword>
<dbReference type="SUPFAM" id="SSF50494">
    <property type="entry name" value="Trypsin-like serine proteases"/>
    <property type="match status" value="1"/>
</dbReference>
<feature type="signal peptide" evidence="4">
    <location>
        <begin position="1"/>
        <end position="18"/>
    </location>
</feature>
<dbReference type="InterPro" id="IPR051333">
    <property type="entry name" value="CLIP_Serine_Protease"/>
</dbReference>
<dbReference type="GO" id="GO:0004252">
    <property type="term" value="F:serine-type endopeptidase activity"/>
    <property type="evidence" value="ECO:0007669"/>
    <property type="project" value="InterPro"/>
</dbReference>
<name>A0A182IJ06_ANOAO</name>
<evidence type="ECO:0000256" key="4">
    <source>
        <dbReference type="SAM" id="SignalP"/>
    </source>
</evidence>
<protein>
    <submittedName>
        <fullName evidence="5">Uncharacterized protein</fullName>
    </submittedName>
</protein>
<dbReference type="EnsemblMetazoa" id="AATE000049-RA">
    <property type="protein sequence ID" value="AATE000049-PA.1"/>
    <property type="gene ID" value="AATE000049"/>
</dbReference>
<evidence type="ECO:0000256" key="1">
    <source>
        <dbReference type="ARBA" id="ARBA00023157"/>
    </source>
</evidence>
<evidence type="ECO:0000313" key="5">
    <source>
        <dbReference type="EnsemblMetazoa" id="AATE000049-PA.1"/>
    </source>
</evidence>
<reference evidence="5" key="1">
    <citation type="submission" date="2022-08" db="UniProtKB">
        <authorList>
            <consortium name="EnsemblMetazoa"/>
        </authorList>
    </citation>
    <scope>IDENTIFICATION</scope>
    <source>
        <strain evidence="5">EBRO</strain>
    </source>
</reference>
<proteinExistence type="inferred from homology"/>
<dbReference type="InterPro" id="IPR009003">
    <property type="entry name" value="Peptidase_S1_PA"/>
</dbReference>
<dbReference type="CDD" id="cd00190">
    <property type="entry name" value="Tryp_SPc"/>
    <property type="match status" value="1"/>
</dbReference>
<dbReference type="Gene3D" id="2.40.10.10">
    <property type="entry name" value="Trypsin-like serine proteases"/>
    <property type="match status" value="1"/>
</dbReference>
<feature type="region of interest" description="Disordered" evidence="3">
    <location>
        <begin position="274"/>
        <end position="295"/>
    </location>
</feature>
<evidence type="ECO:0000256" key="2">
    <source>
        <dbReference type="ARBA" id="ARBA00024195"/>
    </source>
</evidence>
<dbReference type="PROSITE" id="PS50240">
    <property type="entry name" value="TRYPSIN_DOM"/>
    <property type="match status" value="1"/>
</dbReference>
<feature type="chain" id="PRO_5043624106" evidence="4">
    <location>
        <begin position="19"/>
        <end position="295"/>
    </location>
</feature>
<dbReference type="VEuPathDB" id="VectorBase:AATE000049"/>
<accession>A0A182IJ06</accession>
<dbReference type="GO" id="GO:0006508">
    <property type="term" value="P:proteolysis"/>
    <property type="evidence" value="ECO:0007669"/>
    <property type="project" value="InterPro"/>
</dbReference>
<dbReference type="PANTHER" id="PTHR24260">
    <property type="match status" value="1"/>
</dbReference>
<evidence type="ECO:0000256" key="3">
    <source>
        <dbReference type="SAM" id="MobiDB-lite"/>
    </source>
</evidence>
<organism evidence="5">
    <name type="scientific">Anopheles atroparvus</name>
    <name type="common">European mosquito</name>
    <dbReference type="NCBI Taxonomy" id="41427"/>
    <lineage>
        <taxon>Eukaryota</taxon>
        <taxon>Metazoa</taxon>
        <taxon>Ecdysozoa</taxon>
        <taxon>Arthropoda</taxon>
        <taxon>Hexapoda</taxon>
        <taxon>Insecta</taxon>
        <taxon>Pterygota</taxon>
        <taxon>Neoptera</taxon>
        <taxon>Endopterygota</taxon>
        <taxon>Diptera</taxon>
        <taxon>Nematocera</taxon>
        <taxon>Culicoidea</taxon>
        <taxon>Culicidae</taxon>
        <taxon>Anophelinae</taxon>
        <taxon>Anopheles</taxon>
    </lineage>
</organism>
<dbReference type="Pfam" id="PF00089">
    <property type="entry name" value="Trypsin"/>
    <property type="match status" value="1"/>
</dbReference>